<sequence>MASLVIDSTPALKALPDAEQACAQAPVRDLLDAQFRRSIIQGLGSDGDAVIAEWSRFLATPAGKALSTTFANSTPDNTEAKAGAGLAGADRAQLAAFMASPAYRRMVASFESGPAIPEDLDAQLAKPLQDQCRIALKPEEIS</sequence>
<name>A0AA38XCH2_9EURO</name>
<accession>A0AA38XCH2</accession>
<organism evidence="1">
    <name type="scientific">Knufia peltigerae</name>
    <dbReference type="NCBI Taxonomy" id="1002370"/>
    <lineage>
        <taxon>Eukaryota</taxon>
        <taxon>Fungi</taxon>
        <taxon>Dikarya</taxon>
        <taxon>Ascomycota</taxon>
        <taxon>Pezizomycotina</taxon>
        <taxon>Eurotiomycetes</taxon>
        <taxon>Chaetothyriomycetidae</taxon>
        <taxon>Chaetothyriales</taxon>
        <taxon>Trichomeriaceae</taxon>
        <taxon>Knufia</taxon>
    </lineage>
</organism>
<dbReference type="EMBL" id="JAPDRN010000237">
    <property type="protein sequence ID" value="KAJ9610924.1"/>
    <property type="molecule type" value="Genomic_DNA"/>
</dbReference>
<evidence type="ECO:0000313" key="1">
    <source>
        <dbReference type="EMBL" id="KAJ9610924.1"/>
    </source>
</evidence>
<proteinExistence type="predicted"/>
<dbReference type="AlphaFoldDB" id="A0AA38XCH2"/>
<protein>
    <submittedName>
        <fullName evidence="1">Uncharacterized protein</fullName>
    </submittedName>
</protein>
<gene>
    <name evidence="1" type="ORF">H2204_015344</name>
</gene>
<reference evidence="1" key="1">
    <citation type="submission" date="2022-10" db="EMBL/GenBank/DDBJ databases">
        <title>Culturing micro-colonial fungi from biological soil crusts in the Mojave desert and describing Neophaeococcomyces mojavensis, and introducing the new genera and species Taxawa tesnikishii.</title>
        <authorList>
            <person name="Kurbessoian T."/>
            <person name="Stajich J.E."/>
        </authorList>
    </citation>
    <scope>NUCLEOTIDE SEQUENCE</scope>
    <source>
        <strain evidence="1">TK_35</strain>
    </source>
</reference>
<comment type="caution">
    <text evidence="1">The sequence shown here is derived from an EMBL/GenBank/DDBJ whole genome shotgun (WGS) entry which is preliminary data.</text>
</comment>